<evidence type="ECO:0000256" key="2">
    <source>
        <dbReference type="ARBA" id="ARBA00022723"/>
    </source>
</evidence>
<dbReference type="Gene3D" id="6.20.210.20">
    <property type="entry name" value="THAP domain"/>
    <property type="match status" value="1"/>
</dbReference>
<dbReference type="OrthoDB" id="6433853at2759"/>
<feature type="domain" description="THAP-type" evidence="7">
    <location>
        <begin position="1"/>
        <end position="84"/>
    </location>
</feature>
<evidence type="ECO:0000256" key="5">
    <source>
        <dbReference type="ARBA" id="ARBA00023125"/>
    </source>
</evidence>
<evidence type="ECO:0000256" key="1">
    <source>
        <dbReference type="ARBA" id="ARBA00001968"/>
    </source>
</evidence>
<dbReference type="InterPro" id="IPR006612">
    <property type="entry name" value="THAP_Znf"/>
</dbReference>
<dbReference type="InterPro" id="IPR038441">
    <property type="entry name" value="THAP_Znf_sf"/>
</dbReference>
<organism evidence="8 9">
    <name type="scientific">Nephila pilipes</name>
    <name type="common">Giant wood spider</name>
    <name type="synonym">Nephila maculata</name>
    <dbReference type="NCBI Taxonomy" id="299642"/>
    <lineage>
        <taxon>Eukaryota</taxon>
        <taxon>Metazoa</taxon>
        <taxon>Ecdysozoa</taxon>
        <taxon>Arthropoda</taxon>
        <taxon>Chelicerata</taxon>
        <taxon>Arachnida</taxon>
        <taxon>Araneae</taxon>
        <taxon>Araneomorphae</taxon>
        <taxon>Entelegynae</taxon>
        <taxon>Araneoidea</taxon>
        <taxon>Nephilidae</taxon>
        <taxon>Nephila</taxon>
    </lineage>
</organism>
<protein>
    <submittedName>
        <fullName evidence="8">THAP-type domain-containing protein</fullName>
    </submittedName>
</protein>
<comment type="caution">
    <text evidence="8">The sequence shown here is derived from an EMBL/GenBank/DDBJ whole genome shotgun (WGS) entry which is preliminary data.</text>
</comment>
<evidence type="ECO:0000256" key="3">
    <source>
        <dbReference type="ARBA" id="ARBA00022771"/>
    </source>
</evidence>
<gene>
    <name evidence="8" type="primary">AVEN_215833_1</name>
    <name evidence="8" type="ORF">NPIL_686651</name>
</gene>
<dbReference type="EMBL" id="BMAW01094049">
    <property type="protein sequence ID" value="GFS63503.1"/>
    <property type="molecule type" value="Genomic_DNA"/>
</dbReference>
<keyword evidence="4" id="KW-0862">Zinc</keyword>
<dbReference type="PANTHER" id="PTHR23080:SF133">
    <property type="entry name" value="SI:CH211-262I1.5-RELATED"/>
    <property type="match status" value="1"/>
</dbReference>
<dbReference type="GO" id="GO:0008270">
    <property type="term" value="F:zinc ion binding"/>
    <property type="evidence" value="ECO:0007669"/>
    <property type="project" value="UniProtKB-KW"/>
</dbReference>
<dbReference type="Pfam" id="PF13359">
    <property type="entry name" value="DDE_Tnp_4"/>
    <property type="match status" value="1"/>
</dbReference>
<dbReference type="AlphaFoldDB" id="A0A8X6MJC6"/>
<reference evidence="8" key="1">
    <citation type="submission" date="2020-08" db="EMBL/GenBank/DDBJ databases">
        <title>Multicomponent nature underlies the extraordinary mechanical properties of spider dragline silk.</title>
        <authorList>
            <person name="Kono N."/>
            <person name="Nakamura H."/>
            <person name="Mori M."/>
            <person name="Yoshida Y."/>
            <person name="Ohtoshi R."/>
            <person name="Malay A.D."/>
            <person name="Moran D.A.P."/>
            <person name="Tomita M."/>
            <person name="Numata K."/>
            <person name="Arakawa K."/>
        </authorList>
    </citation>
    <scope>NUCLEOTIDE SEQUENCE</scope>
</reference>
<keyword evidence="5 6" id="KW-0238">DNA-binding</keyword>
<name>A0A8X6MJC6_NEPPI</name>
<dbReference type="SMART" id="SM00692">
    <property type="entry name" value="DM3"/>
    <property type="match status" value="1"/>
</dbReference>
<evidence type="ECO:0000313" key="8">
    <source>
        <dbReference type="EMBL" id="GFS63503.1"/>
    </source>
</evidence>
<keyword evidence="3 6" id="KW-0863">Zinc-finger</keyword>
<dbReference type="GO" id="GO:0003677">
    <property type="term" value="F:DNA binding"/>
    <property type="evidence" value="ECO:0007669"/>
    <property type="project" value="UniProtKB-UniRule"/>
</dbReference>
<evidence type="ECO:0000313" key="9">
    <source>
        <dbReference type="Proteomes" id="UP000887013"/>
    </source>
</evidence>
<dbReference type="PROSITE" id="PS50950">
    <property type="entry name" value="ZF_THAP"/>
    <property type="match status" value="1"/>
</dbReference>
<dbReference type="SUPFAM" id="SSF57716">
    <property type="entry name" value="Glucocorticoid receptor-like (DNA-binding domain)"/>
    <property type="match status" value="1"/>
</dbReference>
<dbReference type="PANTHER" id="PTHR23080">
    <property type="entry name" value="THAP DOMAIN PROTEIN"/>
    <property type="match status" value="1"/>
</dbReference>
<dbReference type="InterPro" id="IPR027806">
    <property type="entry name" value="HARBI1_dom"/>
</dbReference>
<evidence type="ECO:0000259" key="7">
    <source>
        <dbReference type="PROSITE" id="PS50950"/>
    </source>
</evidence>
<accession>A0A8X6MJC6</accession>
<dbReference type="Pfam" id="PF05485">
    <property type="entry name" value="THAP"/>
    <property type="match status" value="1"/>
</dbReference>
<keyword evidence="2" id="KW-0479">Metal-binding</keyword>
<dbReference type="Proteomes" id="UP000887013">
    <property type="component" value="Unassembled WGS sequence"/>
</dbReference>
<keyword evidence="9" id="KW-1185">Reference proteome</keyword>
<sequence length="329" mass="37665">MSYCVAYGCNNKKDRKDCRIKSFFGFPLKNLSLVKTWVKMLRRDNFQPSPYSKICSDHFDESCFEYLPFTNRRQLKPGAIPTIFVFSKATSSRRVLDRCLPTTSTETYAASTSTEANVGMERAEILTTMVKESNKVTVRTQTVSFNEVIDLLAELKDLKIRLEKKEFVPENIKDDTKMKALTNIFPSKSMVIEYMPLPFRFSNKDVRIIVDCTKFSIQKPSSLVEQQLNFSRYKNTNTFKDMIGITPNGAISFISPLYCGSISDKQLFLKSKLMDHLEPNDVVMADKGFLISEELESIGCKLQCPIFLKDKIQFDVAEMVSTLNYPTCE</sequence>
<evidence type="ECO:0000256" key="6">
    <source>
        <dbReference type="PROSITE-ProRule" id="PRU00309"/>
    </source>
</evidence>
<evidence type="ECO:0000256" key="4">
    <source>
        <dbReference type="ARBA" id="ARBA00022833"/>
    </source>
</evidence>
<proteinExistence type="predicted"/>
<comment type="cofactor">
    <cofactor evidence="1">
        <name>a divalent metal cation</name>
        <dbReference type="ChEBI" id="CHEBI:60240"/>
    </cofactor>
</comment>
<dbReference type="SMART" id="SM00980">
    <property type="entry name" value="THAP"/>
    <property type="match status" value="1"/>
</dbReference>